<proteinExistence type="predicted"/>
<protein>
    <recommendedName>
        <fullName evidence="3">Lipocalin-like domain-containing protein</fullName>
    </recommendedName>
</protein>
<sequence length="132" mass="15192">MKRLSHALLLLLFCIIGCDFFEEEIVDVYSTGNLINQWELIKYEQGFAESLQWEKGDNTATWTFASNGILTVEINPLMSFFPLQSEGTYTFEVQDDSLFIGEKGYYHIIQNDTLIIYDKVEVDGPKATFVKE</sequence>
<dbReference type="EMBL" id="BAABJX010000012">
    <property type="protein sequence ID" value="GAA4824620.1"/>
    <property type="molecule type" value="Genomic_DNA"/>
</dbReference>
<dbReference type="RefSeq" id="WP_345369148.1">
    <property type="nucleotide sequence ID" value="NZ_BAABJX010000012.1"/>
</dbReference>
<organism evidence="1 2">
    <name type="scientific">Algivirga pacifica</name>
    <dbReference type="NCBI Taxonomy" id="1162670"/>
    <lineage>
        <taxon>Bacteria</taxon>
        <taxon>Pseudomonadati</taxon>
        <taxon>Bacteroidota</taxon>
        <taxon>Cytophagia</taxon>
        <taxon>Cytophagales</taxon>
        <taxon>Flammeovirgaceae</taxon>
        <taxon>Algivirga</taxon>
    </lineage>
</organism>
<evidence type="ECO:0000313" key="2">
    <source>
        <dbReference type="Proteomes" id="UP001500298"/>
    </source>
</evidence>
<gene>
    <name evidence="1" type="ORF">GCM10023331_06420</name>
</gene>
<accession>A0ABP9D4T5</accession>
<dbReference type="Proteomes" id="UP001500298">
    <property type="component" value="Unassembled WGS sequence"/>
</dbReference>
<reference evidence="2" key="1">
    <citation type="journal article" date="2019" name="Int. J. Syst. Evol. Microbiol.">
        <title>The Global Catalogue of Microorganisms (GCM) 10K type strain sequencing project: providing services to taxonomists for standard genome sequencing and annotation.</title>
        <authorList>
            <consortium name="The Broad Institute Genomics Platform"/>
            <consortium name="The Broad Institute Genome Sequencing Center for Infectious Disease"/>
            <person name="Wu L."/>
            <person name="Ma J."/>
        </authorList>
    </citation>
    <scope>NUCLEOTIDE SEQUENCE [LARGE SCALE GENOMIC DNA]</scope>
    <source>
        <strain evidence="2">JCM 18326</strain>
    </source>
</reference>
<evidence type="ECO:0000313" key="1">
    <source>
        <dbReference type="EMBL" id="GAA4824620.1"/>
    </source>
</evidence>
<name>A0ABP9D4T5_9BACT</name>
<keyword evidence="2" id="KW-1185">Reference proteome</keyword>
<evidence type="ECO:0008006" key="3">
    <source>
        <dbReference type="Google" id="ProtNLM"/>
    </source>
</evidence>
<comment type="caution">
    <text evidence="1">The sequence shown here is derived from an EMBL/GenBank/DDBJ whole genome shotgun (WGS) entry which is preliminary data.</text>
</comment>